<name>A0A3E0VD67_9MICO</name>
<feature type="binding site" evidence="7">
    <location>
        <position position="266"/>
    </location>
    <ligand>
        <name>substrate</name>
    </ligand>
</feature>
<dbReference type="GO" id="GO:0004853">
    <property type="term" value="F:uroporphyrinogen decarboxylase activity"/>
    <property type="evidence" value="ECO:0007669"/>
    <property type="project" value="UniProtKB-UniRule"/>
</dbReference>
<dbReference type="CDD" id="cd00717">
    <property type="entry name" value="URO-D"/>
    <property type="match status" value="1"/>
</dbReference>
<feature type="region of interest" description="Disordered" evidence="10">
    <location>
        <begin position="1"/>
        <end position="35"/>
    </location>
</feature>
<organism evidence="13 14">
    <name type="scientific">Subtercola boreus</name>
    <dbReference type="NCBI Taxonomy" id="120213"/>
    <lineage>
        <taxon>Bacteria</taxon>
        <taxon>Bacillati</taxon>
        <taxon>Actinomycetota</taxon>
        <taxon>Actinomycetes</taxon>
        <taxon>Micrococcales</taxon>
        <taxon>Microbacteriaceae</taxon>
        <taxon>Subtercola</taxon>
    </lineage>
</organism>
<evidence type="ECO:0000259" key="12">
    <source>
        <dbReference type="PROSITE" id="PS00907"/>
    </source>
</evidence>
<dbReference type="InterPro" id="IPR038071">
    <property type="entry name" value="UROD/MetE-like_sf"/>
</dbReference>
<dbReference type="Proteomes" id="UP000256486">
    <property type="component" value="Unassembled WGS sequence"/>
</dbReference>
<comment type="catalytic activity">
    <reaction evidence="7 8">
        <text>uroporphyrinogen III + 4 H(+) = coproporphyrinogen III + 4 CO2</text>
        <dbReference type="Rhea" id="RHEA:19865"/>
        <dbReference type="ChEBI" id="CHEBI:15378"/>
        <dbReference type="ChEBI" id="CHEBI:16526"/>
        <dbReference type="ChEBI" id="CHEBI:57308"/>
        <dbReference type="ChEBI" id="CHEBI:57309"/>
        <dbReference type="EC" id="4.1.1.37"/>
    </reaction>
</comment>
<dbReference type="InterPro" id="IPR006361">
    <property type="entry name" value="Uroporphyrinogen_deCO2ase_HemE"/>
</dbReference>
<feature type="domain" description="Uroporphyrinogen decarboxylase (URO-D)" evidence="12">
    <location>
        <begin position="199"/>
        <end position="215"/>
    </location>
</feature>
<evidence type="ECO:0000256" key="9">
    <source>
        <dbReference type="RuleBase" id="RU004169"/>
    </source>
</evidence>
<keyword evidence="7" id="KW-0963">Cytoplasm</keyword>
<dbReference type="Pfam" id="PF01208">
    <property type="entry name" value="URO-D"/>
    <property type="match status" value="1"/>
</dbReference>
<feature type="binding site" evidence="7">
    <location>
        <position position="390"/>
    </location>
    <ligand>
        <name>substrate</name>
    </ligand>
</feature>
<keyword evidence="4 7" id="KW-0210">Decarboxylase</keyword>
<evidence type="ECO:0000259" key="11">
    <source>
        <dbReference type="PROSITE" id="PS00906"/>
    </source>
</evidence>
<comment type="function">
    <text evidence="7">Catalyzes the decarboxylation of four acetate groups of uroporphyrinogen-III to yield coproporphyrinogen-III.</text>
</comment>
<comment type="similarity">
    <text evidence="2 7 9">Belongs to the uroporphyrinogen decarboxylase family.</text>
</comment>
<keyword evidence="6 7" id="KW-0627">Porphyrin biosynthesis</keyword>
<dbReference type="InterPro" id="IPR000257">
    <property type="entry name" value="Uroporphyrinogen_deCOase"/>
</dbReference>
<evidence type="ECO:0000256" key="4">
    <source>
        <dbReference type="ARBA" id="ARBA00022793"/>
    </source>
</evidence>
<dbReference type="AlphaFoldDB" id="A0A3E0VD67"/>
<evidence type="ECO:0000313" key="14">
    <source>
        <dbReference type="Proteomes" id="UP000256486"/>
    </source>
</evidence>
<dbReference type="GO" id="GO:0005829">
    <property type="term" value="C:cytosol"/>
    <property type="evidence" value="ECO:0007669"/>
    <property type="project" value="TreeGrafter"/>
</dbReference>
<feature type="binding site" evidence="7">
    <location>
        <begin position="87"/>
        <end position="91"/>
    </location>
    <ligand>
        <name>substrate</name>
    </ligand>
</feature>
<feature type="binding site" evidence="7">
    <location>
        <position position="211"/>
    </location>
    <ligand>
        <name>substrate</name>
    </ligand>
</feature>
<dbReference type="UniPathway" id="UPA00251">
    <property type="reaction ID" value="UER00321"/>
</dbReference>
<dbReference type="PROSITE" id="PS00907">
    <property type="entry name" value="UROD_2"/>
    <property type="match status" value="1"/>
</dbReference>
<gene>
    <name evidence="7" type="primary">hemE</name>
    <name evidence="13" type="ORF">B7R54_00350</name>
</gene>
<evidence type="ECO:0000256" key="1">
    <source>
        <dbReference type="ARBA" id="ARBA00004804"/>
    </source>
</evidence>
<evidence type="ECO:0000256" key="3">
    <source>
        <dbReference type="ARBA" id="ARBA00012288"/>
    </source>
</evidence>
<evidence type="ECO:0000256" key="10">
    <source>
        <dbReference type="SAM" id="MobiDB-lite"/>
    </source>
</evidence>
<dbReference type="GO" id="GO:0006782">
    <property type="term" value="P:protoporphyrinogen IX biosynthetic process"/>
    <property type="evidence" value="ECO:0007669"/>
    <property type="project" value="UniProtKB-UniRule"/>
</dbReference>
<proteinExistence type="inferred from homology"/>
<evidence type="ECO:0000256" key="6">
    <source>
        <dbReference type="ARBA" id="ARBA00023244"/>
    </source>
</evidence>
<evidence type="ECO:0000256" key="2">
    <source>
        <dbReference type="ARBA" id="ARBA00009935"/>
    </source>
</evidence>
<comment type="subunit">
    <text evidence="7">Homodimer.</text>
</comment>
<dbReference type="HAMAP" id="MF_00218">
    <property type="entry name" value="URO_D"/>
    <property type="match status" value="1"/>
</dbReference>
<dbReference type="PROSITE" id="PS00906">
    <property type="entry name" value="UROD_1"/>
    <property type="match status" value="1"/>
</dbReference>
<evidence type="ECO:0000256" key="8">
    <source>
        <dbReference type="RuleBase" id="RU000554"/>
    </source>
</evidence>
<comment type="subcellular location">
    <subcellularLocation>
        <location evidence="7">Cytoplasm</location>
    </subcellularLocation>
</comment>
<sequence length="429" mass="44419">MRDCRGSTTSCRTHTSAANTSTPPDGPLGKTGANPETLEYVSLPTIEADVQVLPADHPLQSGRTSASPLVTTYQGTRGPVTPIWMMRQAGRSLPEYRALRVGTDMLDACLDPAMASEITLQPVRRHGVDAGIFFSDIVVPIKLAGVDVSIVAGKGPVLPHPVRTALDVAALPELDEKALAPISEAVALTVAALGDTPLIGFAGAPFTLAAYLVEGGPSKDHIAARTMMHSDPKTWQALMRWTASVTGAFLRAQLLAGASAAQLFDSWAGALSLADYTAKVAPASALALSRVHGLQYTAPDAATRTVPIVHFGVGTGELLGAMHDVGADVMGVDWRIPLDVASRRLGGTVPLQGNIDPAFLAAPWPVLEAHVLDVLERGKAAPSHVVNLGHGVPPDADPAVLTRVVSFVHEVAGEAAAAAAPAPTANPAS</sequence>
<feature type="site" description="Transition state stabilizer" evidence="7">
    <location>
        <position position="136"/>
    </location>
</feature>
<comment type="caution">
    <text evidence="7">Lacks conserved residue(s) required for the propagation of feature annotation.</text>
</comment>
<accession>A0A3E0VD67</accession>
<feature type="binding site" evidence="7">
    <location>
        <position position="136"/>
    </location>
    <ligand>
        <name>substrate</name>
    </ligand>
</feature>
<evidence type="ECO:0000256" key="5">
    <source>
        <dbReference type="ARBA" id="ARBA00023239"/>
    </source>
</evidence>
<comment type="pathway">
    <text evidence="1 7 8">Porphyrin-containing compound metabolism; protoporphyrin-IX biosynthesis; coproporphyrinogen-III from 5-aminolevulinate: step 4/4.</text>
</comment>
<protein>
    <recommendedName>
        <fullName evidence="3 7">Uroporphyrinogen decarboxylase</fullName>
        <shortName evidence="7">UPD</shortName>
        <shortName evidence="7">URO-D</shortName>
        <ecNumber evidence="3 7">4.1.1.37</ecNumber>
    </recommendedName>
</protein>
<keyword evidence="14" id="KW-1185">Reference proteome</keyword>
<dbReference type="EMBL" id="NBWZ01000001">
    <property type="protein sequence ID" value="RFA07832.1"/>
    <property type="molecule type" value="Genomic_DNA"/>
</dbReference>
<dbReference type="OrthoDB" id="9806656at2"/>
<dbReference type="EC" id="4.1.1.37" evidence="3 7"/>
<evidence type="ECO:0000313" key="13">
    <source>
        <dbReference type="EMBL" id="RFA07832.1"/>
    </source>
</evidence>
<dbReference type="SUPFAM" id="SSF51726">
    <property type="entry name" value="UROD/MetE-like"/>
    <property type="match status" value="1"/>
</dbReference>
<dbReference type="Gene3D" id="3.20.20.210">
    <property type="match status" value="1"/>
</dbReference>
<keyword evidence="5 7" id="KW-0456">Lyase</keyword>
<comment type="caution">
    <text evidence="13">The sequence shown here is derived from an EMBL/GenBank/DDBJ whole genome shotgun (WGS) entry which is preliminary data.</text>
</comment>
<feature type="compositionally biased region" description="Polar residues" evidence="10">
    <location>
        <begin position="1"/>
        <end position="23"/>
    </location>
</feature>
<dbReference type="PANTHER" id="PTHR21091">
    <property type="entry name" value="METHYLTETRAHYDROFOLATE:HOMOCYSTEINE METHYLTRANSFERASE RELATED"/>
    <property type="match status" value="1"/>
</dbReference>
<reference evidence="13 14" key="1">
    <citation type="submission" date="2017-04" db="EMBL/GenBank/DDBJ databases">
        <title>Comparative genome analysis of Subtercola boreus.</title>
        <authorList>
            <person name="Cho Y.-J."/>
            <person name="Cho A."/>
            <person name="Kim O.-S."/>
            <person name="Lee J.-I."/>
        </authorList>
    </citation>
    <scope>NUCLEOTIDE SEQUENCE [LARGE SCALE GENOMIC DNA]</scope>
    <source>
        <strain evidence="13 14">K300</strain>
    </source>
</reference>
<evidence type="ECO:0000256" key="7">
    <source>
        <dbReference type="HAMAP-Rule" id="MF_00218"/>
    </source>
</evidence>
<feature type="domain" description="Uroporphyrinogen decarboxylase (URO-D)" evidence="11">
    <location>
        <begin position="82"/>
        <end position="91"/>
    </location>
</feature>
<dbReference type="PANTHER" id="PTHR21091:SF169">
    <property type="entry name" value="UROPORPHYRINOGEN DECARBOXYLASE"/>
    <property type="match status" value="1"/>
</dbReference>
<dbReference type="NCBIfam" id="TIGR01464">
    <property type="entry name" value="hemE"/>
    <property type="match status" value="1"/>
</dbReference>